<feature type="domain" description="GATA-type" evidence="12">
    <location>
        <begin position="254"/>
        <end position="307"/>
    </location>
</feature>
<feature type="domain" description="GATA-type" evidence="12">
    <location>
        <begin position="104"/>
        <end position="157"/>
    </location>
</feature>
<dbReference type="AlphaFoldDB" id="A0A2B7Z114"/>
<dbReference type="OrthoDB" id="515401at2759"/>
<dbReference type="EMBL" id="PDNA01000011">
    <property type="protein sequence ID" value="PGH26929.1"/>
    <property type="molecule type" value="Genomic_DNA"/>
</dbReference>
<comment type="caution">
    <text evidence="13">The sequence shown here is derived from an EMBL/GenBank/DDBJ whole genome shotgun (WGS) entry which is preliminary data.</text>
</comment>
<feature type="compositionally biased region" description="Polar residues" evidence="11">
    <location>
        <begin position="164"/>
        <end position="177"/>
    </location>
</feature>
<evidence type="ECO:0000313" key="13">
    <source>
        <dbReference type="EMBL" id="PGH26929.1"/>
    </source>
</evidence>
<keyword evidence="2" id="KW-0479">Metal-binding</keyword>
<evidence type="ECO:0000256" key="3">
    <source>
        <dbReference type="ARBA" id="ARBA00022737"/>
    </source>
</evidence>
<dbReference type="GO" id="GO:0000981">
    <property type="term" value="F:DNA-binding transcription factor activity, RNA polymerase II-specific"/>
    <property type="evidence" value="ECO:0007669"/>
    <property type="project" value="TreeGrafter"/>
</dbReference>
<dbReference type="InterPro" id="IPR013088">
    <property type="entry name" value="Znf_NHR/GATA"/>
</dbReference>
<dbReference type="Gene3D" id="3.30.50.10">
    <property type="entry name" value="Erythroid Transcription Factor GATA-1, subunit A"/>
    <property type="match status" value="2"/>
</dbReference>
<dbReference type="GO" id="GO:0045944">
    <property type="term" value="P:positive regulation of transcription by RNA polymerase II"/>
    <property type="evidence" value="ECO:0007669"/>
    <property type="project" value="TreeGrafter"/>
</dbReference>
<evidence type="ECO:0000256" key="9">
    <source>
        <dbReference type="ARBA" id="ARBA00023242"/>
    </source>
</evidence>
<feature type="compositionally biased region" description="Low complexity" evidence="11">
    <location>
        <begin position="1"/>
        <end position="10"/>
    </location>
</feature>
<keyword evidence="14" id="KW-1185">Reference proteome</keyword>
<keyword evidence="8" id="KW-0804">Transcription</keyword>
<dbReference type="GO" id="GO:0000978">
    <property type="term" value="F:RNA polymerase II cis-regulatory region sequence-specific DNA binding"/>
    <property type="evidence" value="ECO:0007669"/>
    <property type="project" value="TreeGrafter"/>
</dbReference>
<evidence type="ECO:0000256" key="5">
    <source>
        <dbReference type="ARBA" id="ARBA00022833"/>
    </source>
</evidence>
<dbReference type="PROSITE" id="PS00344">
    <property type="entry name" value="GATA_ZN_FINGER_1"/>
    <property type="match status" value="2"/>
</dbReference>
<dbReference type="PANTHER" id="PTHR10071">
    <property type="entry name" value="TRANSCRIPTION FACTOR GATA FAMILY MEMBER"/>
    <property type="match status" value="1"/>
</dbReference>
<dbReference type="Pfam" id="PF00320">
    <property type="entry name" value="GATA"/>
    <property type="match status" value="2"/>
</dbReference>
<keyword evidence="6" id="KW-0805">Transcription regulation</keyword>
<dbReference type="FunFam" id="3.30.50.10:FF:000007">
    <property type="entry name" value="Nitrogen regulatory AreA, N-terminal"/>
    <property type="match status" value="1"/>
</dbReference>
<evidence type="ECO:0000256" key="1">
    <source>
        <dbReference type="ARBA" id="ARBA00004123"/>
    </source>
</evidence>
<feature type="region of interest" description="Disordered" evidence="11">
    <location>
        <begin position="310"/>
        <end position="564"/>
    </location>
</feature>
<protein>
    <recommendedName>
        <fullName evidence="12">GATA-type domain-containing protein</fullName>
    </recommendedName>
</protein>
<feature type="compositionally biased region" description="Low complexity" evidence="11">
    <location>
        <begin position="450"/>
        <end position="463"/>
    </location>
</feature>
<accession>A0A2B7Z114</accession>
<dbReference type="FunFam" id="3.30.50.10:FF:000039">
    <property type="entry name" value="Siderophore transcription factor SreA"/>
    <property type="match status" value="1"/>
</dbReference>
<feature type="region of interest" description="Disordered" evidence="11">
    <location>
        <begin position="225"/>
        <end position="252"/>
    </location>
</feature>
<proteinExistence type="predicted"/>
<keyword evidence="7" id="KW-0175">Coiled coil</keyword>
<keyword evidence="9" id="KW-0539">Nucleus</keyword>
<keyword evidence="4 10" id="KW-0863">Zinc-finger</keyword>
<dbReference type="InterPro" id="IPR039355">
    <property type="entry name" value="Transcription_factor_GATA"/>
</dbReference>
<feature type="compositionally biased region" description="Polar residues" evidence="11">
    <location>
        <begin position="230"/>
        <end position="246"/>
    </location>
</feature>
<dbReference type="GO" id="GO:0000122">
    <property type="term" value="P:negative regulation of transcription by RNA polymerase II"/>
    <property type="evidence" value="ECO:0007669"/>
    <property type="project" value="TreeGrafter"/>
</dbReference>
<feature type="compositionally biased region" description="Basic and acidic residues" evidence="11">
    <location>
        <begin position="32"/>
        <end position="52"/>
    </location>
</feature>
<evidence type="ECO:0000256" key="6">
    <source>
        <dbReference type="ARBA" id="ARBA00023015"/>
    </source>
</evidence>
<dbReference type="PROSITE" id="PS50114">
    <property type="entry name" value="GATA_ZN_FINGER_2"/>
    <property type="match status" value="2"/>
</dbReference>
<evidence type="ECO:0000256" key="10">
    <source>
        <dbReference type="PROSITE-ProRule" id="PRU00094"/>
    </source>
</evidence>
<feature type="compositionally biased region" description="Low complexity" evidence="11">
    <location>
        <begin position="489"/>
        <end position="501"/>
    </location>
</feature>
<feature type="compositionally biased region" description="Low complexity" evidence="11">
    <location>
        <begin position="517"/>
        <end position="530"/>
    </location>
</feature>
<evidence type="ECO:0000256" key="4">
    <source>
        <dbReference type="ARBA" id="ARBA00022771"/>
    </source>
</evidence>
<dbReference type="GO" id="GO:0005634">
    <property type="term" value="C:nucleus"/>
    <property type="evidence" value="ECO:0007669"/>
    <property type="project" value="UniProtKB-SubCell"/>
</dbReference>
<evidence type="ECO:0000256" key="7">
    <source>
        <dbReference type="ARBA" id="ARBA00023054"/>
    </source>
</evidence>
<keyword evidence="3" id="KW-0677">Repeat</keyword>
<dbReference type="STRING" id="1447883.A0A2B7Z114"/>
<evidence type="ECO:0000256" key="8">
    <source>
        <dbReference type="ARBA" id="ARBA00023163"/>
    </source>
</evidence>
<keyword evidence="5" id="KW-0862">Zinc</keyword>
<feature type="region of interest" description="Disordered" evidence="11">
    <location>
        <begin position="1"/>
        <end position="109"/>
    </location>
</feature>
<dbReference type="PANTHER" id="PTHR10071:SF335">
    <property type="entry name" value="IRON-SENSING TRANSCRIPTIONAL REPRESSOR-RELATED"/>
    <property type="match status" value="1"/>
</dbReference>
<dbReference type="PRINTS" id="PR00619">
    <property type="entry name" value="GATAZNFINGER"/>
</dbReference>
<feature type="compositionally biased region" description="Pro residues" evidence="11">
    <location>
        <begin position="502"/>
        <end position="516"/>
    </location>
</feature>
<comment type="subcellular location">
    <subcellularLocation>
        <location evidence="1">Nucleus</location>
    </subcellularLocation>
</comment>
<feature type="compositionally biased region" description="Low complexity" evidence="11">
    <location>
        <begin position="180"/>
        <end position="190"/>
    </location>
</feature>
<evidence type="ECO:0000256" key="11">
    <source>
        <dbReference type="SAM" id="MobiDB-lite"/>
    </source>
</evidence>
<dbReference type="GO" id="GO:0006879">
    <property type="term" value="P:intracellular iron ion homeostasis"/>
    <property type="evidence" value="ECO:0007669"/>
    <property type="project" value="UniProtKB-ARBA"/>
</dbReference>
<evidence type="ECO:0000259" key="12">
    <source>
        <dbReference type="PROSITE" id="PS50114"/>
    </source>
</evidence>
<dbReference type="GO" id="GO:0034757">
    <property type="term" value="P:negative regulation of iron ion transport"/>
    <property type="evidence" value="ECO:0007669"/>
    <property type="project" value="UniProtKB-ARBA"/>
</dbReference>
<sequence>MSGTTTTTDTLMRHPSAEDLDAAHQLVSSARAGRDHGAERVESRIGSDDGRDFTNSGDVNMRMDLSQDSYQSQNRNQWEQAMSTTSEDPSVSGRSPKSQGRDSVFPGHQCSNCGTKRTPLWRRSPTGATICNACGLYLKARNADRPTNRNRPLSTPSGPGLGQGSQARTSISPSRAGSDTPRSGCGSTPTGSCPGGGSCNGTGGAEGCDGCPAYNNRVYKSAARAGRQIPRTSPQVGDGDVQNSGSMLAPPDVNSAPISCNNCATTVTPLWRRDESGHPICNACGLYHRLHGSYRPVTMKKSVIKRRKRVVPALRDHSPSALSSNGSSASPEAVPATLTPSQESQHRYNGEQASGGQHLYTPVHRYAPPPADFTSYGSNLLSLPHHPPPPPPRSIRETEPVPNANNTINSGTGGLSAPILSHLTNPKKRSISETDPTSPSDMPHHSTHLAPINPSSASSAANPGRLSSISSLLNHPDAPPTSTDESQSRLDPSLSSSINPPLSQPHPHQAPPPQQPARPFSPTNLSSSASPAPPPAAVPVGGGRTTTTTSPSDPYRAERRAQLQRERENLREALIAKERELAALQ</sequence>
<dbReference type="InterPro" id="IPR000679">
    <property type="entry name" value="Znf_GATA"/>
</dbReference>
<dbReference type="GO" id="GO:0008270">
    <property type="term" value="F:zinc ion binding"/>
    <property type="evidence" value="ECO:0007669"/>
    <property type="project" value="UniProtKB-KW"/>
</dbReference>
<evidence type="ECO:0000256" key="2">
    <source>
        <dbReference type="ARBA" id="ARBA00022723"/>
    </source>
</evidence>
<feature type="compositionally biased region" description="Basic and acidic residues" evidence="11">
    <location>
        <begin position="555"/>
        <end position="564"/>
    </location>
</feature>
<feature type="compositionally biased region" description="Low complexity" evidence="11">
    <location>
        <begin position="319"/>
        <end position="331"/>
    </location>
</feature>
<organism evidence="13 14">
    <name type="scientific">Polytolypa hystricis (strain UAMH7299)</name>
    <dbReference type="NCBI Taxonomy" id="1447883"/>
    <lineage>
        <taxon>Eukaryota</taxon>
        <taxon>Fungi</taxon>
        <taxon>Dikarya</taxon>
        <taxon>Ascomycota</taxon>
        <taxon>Pezizomycotina</taxon>
        <taxon>Eurotiomycetes</taxon>
        <taxon>Eurotiomycetidae</taxon>
        <taxon>Onygenales</taxon>
        <taxon>Onygenales incertae sedis</taxon>
        <taxon>Polytolypa</taxon>
    </lineage>
</organism>
<name>A0A2B7Z114_POLH7</name>
<dbReference type="CDD" id="cd00202">
    <property type="entry name" value="ZnF_GATA"/>
    <property type="match status" value="2"/>
</dbReference>
<evidence type="ECO:0000313" key="14">
    <source>
        <dbReference type="Proteomes" id="UP000224634"/>
    </source>
</evidence>
<dbReference type="Proteomes" id="UP000224634">
    <property type="component" value="Unassembled WGS sequence"/>
</dbReference>
<feature type="region of interest" description="Disordered" evidence="11">
    <location>
        <begin position="144"/>
        <end position="190"/>
    </location>
</feature>
<gene>
    <name evidence="13" type="ORF">AJ80_01310</name>
</gene>
<dbReference type="SUPFAM" id="SSF57716">
    <property type="entry name" value="Glucocorticoid receptor-like (DNA-binding domain)"/>
    <property type="match status" value="2"/>
</dbReference>
<reference evidence="13 14" key="1">
    <citation type="submission" date="2017-10" db="EMBL/GenBank/DDBJ databases">
        <title>Comparative genomics in systemic dimorphic fungi from Ajellomycetaceae.</title>
        <authorList>
            <person name="Munoz J.F."/>
            <person name="Mcewen J.G."/>
            <person name="Clay O.K."/>
            <person name="Cuomo C.A."/>
        </authorList>
    </citation>
    <scope>NUCLEOTIDE SEQUENCE [LARGE SCALE GENOMIC DNA]</scope>
    <source>
        <strain evidence="13 14">UAMH7299</strain>
    </source>
</reference>
<feature type="compositionally biased region" description="Polar residues" evidence="11">
    <location>
        <begin position="66"/>
        <end position="98"/>
    </location>
</feature>
<dbReference type="SMART" id="SM00401">
    <property type="entry name" value="ZnF_GATA"/>
    <property type="match status" value="2"/>
</dbReference>